<dbReference type="EMBL" id="LFCV01000002">
    <property type="protein sequence ID" value="KMJ46990.1"/>
    <property type="molecule type" value="Genomic_DNA"/>
</dbReference>
<keyword evidence="1" id="KW-0843">Virulence</keyword>
<dbReference type="PATRIC" id="fig|880157.4.peg.85"/>
<gene>
    <name evidence="2" type="ORF">AB204_00385</name>
</gene>
<name>A0A0J5IV11_9GAMM</name>
<evidence type="ECO:0000313" key="2">
    <source>
        <dbReference type="EMBL" id="KMJ46990.1"/>
    </source>
</evidence>
<reference evidence="2 3" key="1">
    <citation type="submission" date="2015-06" db="EMBL/GenBank/DDBJ databases">
        <title>Draft Whole-Genome Sequence of the Entomopathogenic Bacterium Xenorhabdus khoisanae.</title>
        <authorList>
            <person name="Naidoo S."/>
            <person name="Featherston J."/>
            <person name="Gray V.M."/>
        </authorList>
    </citation>
    <scope>NUCLEOTIDE SEQUENCE [LARGE SCALE GENOMIC DNA]</scope>
    <source>
        <strain evidence="2 3">MCB</strain>
    </source>
</reference>
<dbReference type="Proteomes" id="UP000036277">
    <property type="component" value="Unassembled WGS sequence"/>
</dbReference>
<accession>A0A0J5IV11</accession>
<dbReference type="InterPro" id="IPR018003">
    <property type="entry name" value="Insecticidal_toxin/plasmid_vir"/>
</dbReference>
<evidence type="ECO:0000313" key="3">
    <source>
        <dbReference type="Proteomes" id="UP000036277"/>
    </source>
</evidence>
<dbReference type="AlphaFoldDB" id="A0A0J5IV11"/>
<dbReference type="Pfam" id="PF03538">
    <property type="entry name" value="VRP1"/>
    <property type="match status" value="1"/>
</dbReference>
<dbReference type="STRING" id="880157.AB204_00385"/>
<proteinExistence type="predicted"/>
<protein>
    <submittedName>
        <fullName evidence="2">Uncharacterized protein</fullName>
    </submittedName>
</protein>
<organism evidence="2 3">
    <name type="scientific">Xenorhabdus khoisanae</name>
    <dbReference type="NCBI Taxonomy" id="880157"/>
    <lineage>
        <taxon>Bacteria</taxon>
        <taxon>Pseudomonadati</taxon>
        <taxon>Pseudomonadota</taxon>
        <taxon>Gammaproteobacteria</taxon>
        <taxon>Enterobacterales</taxon>
        <taxon>Morganellaceae</taxon>
        <taxon>Xenorhabdus</taxon>
    </lineage>
</organism>
<keyword evidence="3" id="KW-1185">Reference proteome</keyword>
<evidence type="ECO:0000256" key="1">
    <source>
        <dbReference type="ARBA" id="ARBA00023026"/>
    </source>
</evidence>
<sequence length="79" mass="9279">MFSPAAYLTELYRESHQLHGKDSAYHLDKRRPDLQSLILSQSKLGDNFIIYDNLKVNLSHSSKDLLFYPVYQYSRNISQ</sequence>
<comment type="caution">
    <text evidence="2">The sequence shown here is derived from an EMBL/GenBank/DDBJ whole genome shotgun (WGS) entry which is preliminary data.</text>
</comment>